<evidence type="ECO:0000256" key="1">
    <source>
        <dbReference type="ARBA" id="ARBA00000382"/>
    </source>
</evidence>
<dbReference type="InterPro" id="IPR050698">
    <property type="entry name" value="MBL"/>
</dbReference>
<dbReference type="Pfam" id="PF03639">
    <property type="entry name" value="Glyco_hydro_81"/>
    <property type="match status" value="1"/>
</dbReference>
<dbReference type="GO" id="GO:0004521">
    <property type="term" value="F:RNA endonuclease activity"/>
    <property type="evidence" value="ECO:0007669"/>
    <property type="project" value="TreeGrafter"/>
</dbReference>
<dbReference type="Proteomes" id="UP000085678">
    <property type="component" value="Unplaced"/>
</dbReference>
<evidence type="ECO:0000256" key="10">
    <source>
        <dbReference type="ARBA" id="ARBA00023326"/>
    </source>
</evidence>
<gene>
    <name evidence="13" type="primary">LOC106176683</name>
</gene>
<dbReference type="GO" id="GO:0042973">
    <property type="term" value="F:glucan endo-1,3-beta-D-glucosidase activity"/>
    <property type="evidence" value="ECO:0007669"/>
    <property type="project" value="UniProtKB-EC"/>
</dbReference>
<dbReference type="GO" id="GO:0005634">
    <property type="term" value="C:nucleus"/>
    <property type="evidence" value="ECO:0007669"/>
    <property type="project" value="UniProtKB-SubCell"/>
</dbReference>
<dbReference type="GO" id="GO:0016180">
    <property type="term" value="P:snRNA processing"/>
    <property type="evidence" value="ECO:0007669"/>
    <property type="project" value="TreeGrafter"/>
</dbReference>
<evidence type="ECO:0000313" key="13">
    <source>
        <dbReference type="RefSeq" id="XP_013414620.1"/>
    </source>
</evidence>
<comment type="similarity">
    <text evidence="3">Belongs to the glycosyl hydrolase 81 family.</text>
</comment>
<dbReference type="GO" id="GO:0071555">
    <property type="term" value="P:cell wall organization"/>
    <property type="evidence" value="ECO:0007669"/>
    <property type="project" value="UniProtKB-KW"/>
</dbReference>
<sequence length="956" mass="105728">MAEIKVVPLGAGQDVGRSCIIVSLGGKNVMLDCGMHMGYNDDRRFPDFTYINRSGTLTEYLDCVIISHFHLDHCGALPYMSEMVGFDGPIYMTQPTKAICPILLEDYRKITVDRKGEQNFFTSEMIKNCMKKVVPVNLHQTVQVDDELEIKAYYAGHVLGAAMFRITVGSQSVVYTGDYNMTPDRHLGAAWIDKCRPDLLITESTYATTIRDSKRCRERDFLKKVHDCVDKGGKVPIVRGSPLMTHRITNANPNIRAFCLYSVNGQQVPIRPPCPTEPSAADGGEGFLEGTCDKGELVILLHSTKPLDVSLVQWAGAPSSQWHNSHNMQNCMSSTCSLANGNRTVTIRTGLSNGAFSFAVNVIYHYVLPNDWINHPEVKTCTSSGTSAKRRRRDTSNTLPSSTKFVLEVDEPRGRIKKQTRKFVLYFSTAMTPKVETNGDLTFSPHTGGKFTGIMQLAYSGVSPRGNLAVADFLDRYAGTYAYKPETKYCVKGDKGYISFDWNKQTVKGISGSGQLLMVVMPHHEQLLKGQGGFITGTPYGFKALAADSWLQELDLPDGSMEPDMTAVQKIKQNAQQHQDMMKALDSDVRQQPLTPVCKASNSYGAGKAIGAAVRLASISRAFGTTHYKSLDVQIEECLELWLRIKDGLANSNKLHYDTVWGGLMVRGVPDGQPINLGADFGFPTYNDHHFHLGYFMYALGYYTKYYPSWAKANRERILFLARDVGNPSYRDTHFPIVRHKDTFMGFSWATGVGPGTRQEESASEAINCYHGLAALGFGTKMASVEQMGRLMLAQEIASVREYWQVRPHNLHHFPPTLQTYGVVGQIGEGSFYLYTLDWACDPNWFPMRHACLVGIQSIPITAVSKYWMDKDWAVSVSKVCGWALNPTSAPGSNLVDKSKLTPVVKGWAAFCHAATSHASASAQAAAANYVKSVPFNQLVPGTTTSGTLLFIYGST</sequence>
<dbReference type="InterPro" id="IPR041897">
    <property type="entry name" value="INTS11-like_MBL-fold"/>
</dbReference>
<dbReference type="CDD" id="cd16291">
    <property type="entry name" value="INTS11-like_MBL-fold"/>
    <property type="match status" value="1"/>
</dbReference>
<dbReference type="GO" id="GO:0052861">
    <property type="term" value="F:endo-1,3(4)-beta-glucanase activity"/>
    <property type="evidence" value="ECO:0007669"/>
    <property type="project" value="InterPro"/>
</dbReference>
<comment type="catalytic activity">
    <reaction evidence="1">
        <text>Hydrolysis of (1-&gt;3)-beta-D-glucosidic linkages in (1-&gt;3)-beta-D-glucans.</text>
        <dbReference type="EC" id="3.2.1.39"/>
    </reaction>
</comment>
<dbReference type="RefSeq" id="XP_013414620.1">
    <property type="nucleotide sequence ID" value="XM_013559166.1"/>
</dbReference>
<comment type="subcellular location">
    <subcellularLocation>
        <location evidence="2">Nucleus</location>
    </subcellularLocation>
</comment>
<dbReference type="InterPro" id="IPR005200">
    <property type="entry name" value="Endo-beta-glucanase"/>
</dbReference>
<dbReference type="InterPro" id="IPR040451">
    <property type="entry name" value="GH81_N"/>
</dbReference>
<name>A0A1S3JW33_LINAN</name>
<dbReference type="GeneID" id="106176683"/>
<evidence type="ECO:0000256" key="6">
    <source>
        <dbReference type="ARBA" id="ARBA00023242"/>
    </source>
</evidence>
<dbReference type="InParanoid" id="A0A1S3JW33"/>
<dbReference type="EC" id="3.2.1.39" evidence="4"/>
<dbReference type="SUPFAM" id="SSF56281">
    <property type="entry name" value="Metallo-hydrolase/oxidoreductase"/>
    <property type="match status" value="1"/>
</dbReference>
<dbReference type="Gene3D" id="3.60.15.10">
    <property type="entry name" value="Ribonuclease Z/Hydroxyacylglutathione hydrolase-like"/>
    <property type="match status" value="1"/>
</dbReference>
<dbReference type="KEGG" id="lak:106176683"/>
<dbReference type="STRING" id="7574.A0A1S3JW33"/>
<dbReference type="SMART" id="SM00849">
    <property type="entry name" value="Lactamase_B"/>
    <property type="match status" value="1"/>
</dbReference>
<keyword evidence="12" id="KW-1185">Reference proteome</keyword>
<dbReference type="PROSITE" id="PS52008">
    <property type="entry name" value="GH81"/>
    <property type="match status" value="1"/>
</dbReference>
<dbReference type="PANTHER" id="PTHR11203:SF37">
    <property type="entry name" value="INTEGRATOR COMPLEX SUBUNIT 11"/>
    <property type="match status" value="1"/>
</dbReference>
<dbReference type="Pfam" id="PF16661">
    <property type="entry name" value="Lactamase_B_6"/>
    <property type="match status" value="1"/>
</dbReference>
<evidence type="ECO:0000259" key="11">
    <source>
        <dbReference type="SMART" id="SM00849"/>
    </source>
</evidence>
<dbReference type="AlphaFoldDB" id="A0A1S3JW33"/>
<keyword evidence="7" id="KW-0119">Carbohydrate metabolism</keyword>
<keyword evidence="9" id="KW-0961">Cell wall biogenesis/degradation</keyword>
<evidence type="ECO:0000256" key="5">
    <source>
        <dbReference type="ARBA" id="ARBA00022801"/>
    </source>
</evidence>
<dbReference type="GO" id="GO:0000272">
    <property type="term" value="P:polysaccharide catabolic process"/>
    <property type="evidence" value="ECO:0007669"/>
    <property type="project" value="UniProtKB-KW"/>
</dbReference>
<keyword evidence="10" id="KW-0624">Polysaccharide degradation</keyword>
<dbReference type="FunFam" id="3.60.15.10:FF:000003">
    <property type="entry name" value="Integrator complex subunit 11"/>
    <property type="match status" value="1"/>
</dbReference>
<dbReference type="Pfam" id="PF17652">
    <property type="entry name" value="Glyco_hydro81C"/>
    <property type="match status" value="1"/>
</dbReference>
<keyword evidence="8" id="KW-0326">Glycosidase</keyword>
<evidence type="ECO:0000256" key="4">
    <source>
        <dbReference type="ARBA" id="ARBA00012780"/>
    </source>
</evidence>
<evidence type="ECO:0000256" key="2">
    <source>
        <dbReference type="ARBA" id="ARBA00004123"/>
    </source>
</evidence>
<dbReference type="PANTHER" id="PTHR11203">
    <property type="entry name" value="CLEAVAGE AND POLYADENYLATION SPECIFICITY FACTOR FAMILY MEMBER"/>
    <property type="match status" value="1"/>
</dbReference>
<keyword evidence="6" id="KW-0539">Nucleus</keyword>
<organism evidence="12 13">
    <name type="scientific">Lingula anatina</name>
    <name type="common">Brachiopod</name>
    <name type="synonym">Lingula unguis</name>
    <dbReference type="NCBI Taxonomy" id="7574"/>
    <lineage>
        <taxon>Eukaryota</taxon>
        <taxon>Metazoa</taxon>
        <taxon>Spiralia</taxon>
        <taxon>Lophotrochozoa</taxon>
        <taxon>Brachiopoda</taxon>
        <taxon>Linguliformea</taxon>
        <taxon>Lingulata</taxon>
        <taxon>Lingulida</taxon>
        <taxon>Linguloidea</taxon>
        <taxon>Lingulidae</taxon>
        <taxon>Lingula</taxon>
    </lineage>
</organism>
<feature type="domain" description="Metallo-beta-lactamase" evidence="11">
    <location>
        <begin position="16"/>
        <end position="210"/>
    </location>
</feature>
<reference evidence="13" key="1">
    <citation type="submission" date="2025-08" db="UniProtKB">
        <authorList>
            <consortium name="RefSeq"/>
        </authorList>
    </citation>
    <scope>IDENTIFICATION</scope>
    <source>
        <tissue evidence="13">Gonads</tissue>
    </source>
</reference>
<protein>
    <recommendedName>
        <fullName evidence="4">glucan endo-1,3-beta-D-glucosidase</fullName>
        <ecNumber evidence="4">3.2.1.39</ecNumber>
    </recommendedName>
</protein>
<proteinExistence type="inferred from homology"/>
<dbReference type="InterPro" id="IPR036866">
    <property type="entry name" value="RibonucZ/Hydroxyglut_hydro"/>
</dbReference>
<evidence type="ECO:0000313" key="12">
    <source>
        <dbReference type="Proteomes" id="UP000085678"/>
    </source>
</evidence>
<evidence type="ECO:0000256" key="9">
    <source>
        <dbReference type="ARBA" id="ARBA00023316"/>
    </source>
</evidence>
<accession>A0A1S3JW33</accession>
<keyword evidence="5" id="KW-0378">Hydrolase</keyword>
<dbReference type="InterPro" id="IPR001279">
    <property type="entry name" value="Metallo-B-lactamas"/>
</dbReference>
<dbReference type="InterPro" id="IPR040720">
    <property type="entry name" value="GH81_C"/>
</dbReference>
<dbReference type="OrthoDB" id="4473401at2759"/>
<evidence type="ECO:0000256" key="8">
    <source>
        <dbReference type="ARBA" id="ARBA00023295"/>
    </source>
</evidence>
<evidence type="ECO:0000256" key="7">
    <source>
        <dbReference type="ARBA" id="ARBA00023277"/>
    </source>
</evidence>
<evidence type="ECO:0000256" key="3">
    <source>
        <dbReference type="ARBA" id="ARBA00010730"/>
    </source>
</evidence>